<dbReference type="PANTHER" id="PTHR41800:SF1">
    <property type="entry name" value="EXPRESSED PROTEIN"/>
    <property type="match status" value="1"/>
</dbReference>
<organism evidence="2 3">
    <name type="scientific">Talaromyces rugulosus</name>
    <name type="common">Penicillium rugulosum</name>
    <dbReference type="NCBI Taxonomy" id="121627"/>
    <lineage>
        <taxon>Eukaryota</taxon>
        <taxon>Fungi</taxon>
        <taxon>Dikarya</taxon>
        <taxon>Ascomycota</taxon>
        <taxon>Pezizomycotina</taxon>
        <taxon>Eurotiomycetes</taxon>
        <taxon>Eurotiomycetidae</taxon>
        <taxon>Eurotiales</taxon>
        <taxon>Trichocomaceae</taxon>
        <taxon>Talaromyces</taxon>
        <taxon>Talaromyces sect. Islandici</taxon>
    </lineage>
</organism>
<dbReference type="GeneID" id="55995638"/>
<dbReference type="PANTHER" id="PTHR41800">
    <property type="entry name" value="EXPRESSED PROTEIN"/>
    <property type="match status" value="1"/>
</dbReference>
<dbReference type="KEGG" id="trg:TRUGW13939_08149"/>
<accession>A0A7H8R8B7</accession>
<gene>
    <name evidence="2" type="ORF">TRUGW13939_08149</name>
</gene>
<feature type="compositionally biased region" description="Polar residues" evidence="1">
    <location>
        <begin position="91"/>
        <end position="111"/>
    </location>
</feature>
<proteinExistence type="predicted"/>
<feature type="compositionally biased region" description="Basic and acidic residues" evidence="1">
    <location>
        <begin position="29"/>
        <end position="42"/>
    </location>
</feature>
<dbReference type="InterPro" id="IPR031833">
    <property type="entry name" value="DUF4748"/>
</dbReference>
<dbReference type="OrthoDB" id="2559326at2759"/>
<evidence type="ECO:0000256" key="1">
    <source>
        <dbReference type="SAM" id="MobiDB-lite"/>
    </source>
</evidence>
<dbReference type="EMBL" id="CP055901">
    <property type="protein sequence ID" value="QKX61003.1"/>
    <property type="molecule type" value="Genomic_DNA"/>
</dbReference>
<dbReference type="Pfam" id="PF15932">
    <property type="entry name" value="DUF4748"/>
    <property type="match status" value="1"/>
</dbReference>
<dbReference type="RefSeq" id="XP_035347178.1">
    <property type="nucleotide sequence ID" value="XM_035491285.1"/>
</dbReference>
<keyword evidence="3" id="KW-1185">Reference proteome</keyword>
<evidence type="ECO:0000313" key="2">
    <source>
        <dbReference type="EMBL" id="QKX61003.1"/>
    </source>
</evidence>
<dbReference type="AlphaFoldDB" id="A0A7H8R8B7"/>
<protein>
    <submittedName>
        <fullName evidence="2">Uncharacterized protein</fullName>
    </submittedName>
</protein>
<dbReference type="Proteomes" id="UP000509510">
    <property type="component" value="Chromosome IV"/>
</dbReference>
<name>A0A7H8R8B7_TALRU</name>
<evidence type="ECO:0000313" key="3">
    <source>
        <dbReference type="Proteomes" id="UP000509510"/>
    </source>
</evidence>
<sequence>MNTIRSTWLGWGTLCVAGGSAYVFAKRSINADRTARDEESVRRKTQLAAMESEYKRKASSPPPPTSSSRDADANSSSTDANAAATPSPSSQRSPKTRPTNPENSTSNSTAS</sequence>
<feature type="compositionally biased region" description="Low complexity" evidence="1">
    <location>
        <begin position="73"/>
        <end position="90"/>
    </location>
</feature>
<feature type="region of interest" description="Disordered" evidence="1">
    <location>
        <begin position="28"/>
        <end position="111"/>
    </location>
</feature>
<reference evidence="3" key="1">
    <citation type="submission" date="2020-06" db="EMBL/GenBank/DDBJ databases">
        <title>A chromosome-scale genome assembly of Talaromyces rugulosus W13939.</title>
        <authorList>
            <person name="Wang B."/>
            <person name="Guo L."/>
            <person name="Ye K."/>
            <person name="Wang L."/>
        </authorList>
    </citation>
    <scope>NUCLEOTIDE SEQUENCE [LARGE SCALE GENOMIC DNA]</scope>
    <source>
        <strain evidence="3">W13939</strain>
    </source>
</reference>